<reference evidence="3 4" key="1">
    <citation type="journal article" date="2019" name="Int. J. Syst. Evol. Microbiol.">
        <title>The Global Catalogue of Microorganisms (GCM) 10K type strain sequencing project: providing services to taxonomists for standard genome sequencing and annotation.</title>
        <authorList>
            <consortium name="The Broad Institute Genomics Platform"/>
            <consortium name="The Broad Institute Genome Sequencing Center for Infectious Disease"/>
            <person name="Wu L."/>
            <person name="Ma J."/>
        </authorList>
    </citation>
    <scope>NUCLEOTIDE SEQUENCE [LARGE SCALE GENOMIC DNA]</scope>
    <source>
        <strain evidence="3 4">YIM 94188</strain>
    </source>
</reference>
<feature type="transmembrane region" description="Helical" evidence="2">
    <location>
        <begin position="76"/>
        <end position="101"/>
    </location>
</feature>
<protein>
    <submittedName>
        <fullName evidence="3">DUF5518 domain-containing protein</fullName>
    </submittedName>
</protein>
<keyword evidence="4" id="KW-1185">Reference proteome</keyword>
<evidence type="ECO:0000256" key="2">
    <source>
        <dbReference type="SAM" id="Phobius"/>
    </source>
</evidence>
<dbReference type="RefSeq" id="WP_379692755.1">
    <property type="nucleotide sequence ID" value="NZ_JBHSXH010000009.1"/>
</dbReference>
<keyword evidence="2" id="KW-0472">Membrane</keyword>
<feature type="region of interest" description="Disordered" evidence="1">
    <location>
        <begin position="147"/>
        <end position="170"/>
    </location>
</feature>
<dbReference type="AlphaFoldDB" id="A0ABD5TVA4"/>
<feature type="transmembrane region" description="Helical" evidence="2">
    <location>
        <begin position="33"/>
        <end position="64"/>
    </location>
</feature>
<gene>
    <name evidence="3" type="ORF">ACFQEV_03920</name>
</gene>
<keyword evidence="2" id="KW-1133">Transmembrane helix</keyword>
<feature type="transmembrane region" description="Helical" evidence="2">
    <location>
        <begin position="107"/>
        <end position="135"/>
    </location>
</feature>
<dbReference type="InterPro" id="IPR040493">
    <property type="entry name" value="DUF5518"/>
</dbReference>
<keyword evidence="2" id="KW-0812">Transmembrane</keyword>
<dbReference type="Pfam" id="PF17647">
    <property type="entry name" value="DUF5518"/>
    <property type="match status" value="1"/>
</dbReference>
<accession>A0ABD5TVA4</accession>
<dbReference type="Proteomes" id="UP001596408">
    <property type="component" value="Unassembled WGS sequence"/>
</dbReference>
<evidence type="ECO:0000313" key="3">
    <source>
        <dbReference type="EMBL" id="MFC6824144.1"/>
    </source>
</evidence>
<feature type="region of interest" description="Disordered" evidence="1">
    <location>
        <begin position="1"/>
        <end position="27"/>
    </location>
</feature>
<evidence type="ECO:0000256" key="1">
    <source>
        <dbReference type="SAM" id="MobiDB-lite"/>
    </source>
</evidence>
<evidence type="ECO:0000313" key="4">
    <source>
        <dbReference type="Proteomes" id="UP001596408"/>
    </source>
</evidence>
<feature type="compositionally biased region" description="Basic and acidic residues" evidence="1">
    <location>
        <begin position="16"/>
        <end position="27"/>
    </location>
</feature>
<dbReference type="EMBL" id="JBHSXH010000009">
    <property type="protein sequence ID" value="MFC6824144.1"/>
    <property type="molecule type" value="Genomic_DNA"/>
</dbReference>
<proteinExistence type="predicted"/>
<sequence length="170" mass="17408">MKTEPTIETDWSDVDDGPRSSSRRDAPAEGTGFWVSALLGAVVSIVASFVPFSPILGGGVAGYLHRRSREAGARVGAASGALAAVPLVAVLTLVFAALGFFTVVENAVAGTLLFLSLLAFSVGATLVISAGLGAVGGYLGVYVREEADGGEPPRARDANRDEGDRERSTA</sequence>
<comment type="caution">
    <text evidence="3">The sequence shown here is derived from an EMBL/GenBank/DDBJ whole genome shotgun (WGS) entry which is preliminary data.</text>
</comment>
<organism evidence="3 4">
    <name type="scientific">Halopelagius fulvigenes</name>
    <dbReference type="NCBI Taxonomy" id="1198324"/>
    <lineage>
        <taxon>Archaea</taxon>
        <taxon>Methanobacteriati</taxon>
        <taxon>Methanobacteriota</taxon>
        <taxon>Stenosarchaea group</taxon>
        <taxon>Halobacteria</taxon>
        <taxon>Halobacteriales</taxon>
        <taxon>Haloferacaceae</taxon>
    </lineage>
</organism>
<name>A0ABD5TVA4_9EURY</name>